<protein>
    <submittedName>
        <fullName evidence="2">SAM-dependent methyltransferase</fullName>
    </submittedName>
</protein>
<dbReference type="Proteomes" id="UP000549457">
    <property type="component" value="Unassembled WGS sequence"/>
</dbReference>
<name>A0A840SUN2_9RHOB</name>
<dbReference type="InterPro" id="IPR029063">
    <property type="entry name" value="SAM-dependent_MTases_sf"/>
</dbReference>
<gene>
    <name evidence="2" type="ORF">HNP73_004398</name>
</gene>
<feature type="region of interest" description="Disordered" evidence="1">
    <location>
        <begin position="1"/>
        <end position="24"/>
    </location>
</feature>
<dbReference type="GO" id="GO:0008168">
    <property type="term" value="F:methyltransferase activity"/>
    <property type="evidence" value="ECO:0007669"/>
    <property type="project" value="UniProtKB-KW"/>
</dbReference>
<accession>A0A840SUN2</accession>
<keyword evidence="3" id="KW-1185">Reference proteome</keyword>
<dbReference type="EMBL" id="JACHFM010000007">
    <property type="protein sequence ID" value="MBB5224428.1"/>
    <property type="molecule type" value="Genomic_DNA"/>
</dbReference>
<keyword evidence="2" id="KW-0489">Methyltransferase</keyword>
<dbReference type="SUPFAM" id="SSF53335">
    <property type="entry name" value="S-adenosyl-L-methionine-dependent methyltransferases"/>
    <property type="match status" value="1"/>
</dbReference>
<dbReference type="RefSeq" id="WP_184155111.1">
    <property type="nucleotide sequence ID" value="NZ_JACHFM010000007.1"/>
</dbReference>
<dbReference type="Pfam" id="PF13489">
    <property type="entry name" value="Methyltransf_23"/>
    <property type="match status" value="1"/>
</dbReference>
<keyword evidence="2" id="KW-0808">Transferase</keyword>
<proteinExistence type="predicted"/>
<evidence type="ECO:0000313" key="3">
    <source>
        <dbReference type="Proteomes" id="UP000549457"/>
    </source>
</evidence>
<organism evidence="2 3">
    <name type="scientific">Amaricoccus macauensis</name>
    <dbReference type="NCBI Taxonomy" id="57001"/>
    <lineage>
        <taxon>Bacteria</taxon>
        <taxon>Pseudomonadati</taxon>
        <taxon>Pseudomonadota</taxon>
        <taxon>Alphaproteobacteria</taxon>
        <taxon>Rhodobacterales</taxon>
        <taxon>Paracoccaceae</taxon>
        <taxon>Amaricoccus</taxon>
    </lineage>
</organism>
<sequence>MSDTDTLPAAAPAGPSHAVPAESAGGSLQFSDLAGGIEGATHQATGQPMMAQGLLLGRLAQVHPFSSVADVGCGGGNWLYAARSLGATRLAGFDLVPVPDEALAIERELITITDLTKRMENQARYDIAISTEVAEHVGSEHADTFIANLCGFSDIVLFSAALPYQGGIHHVNEQWVEYWNRKFRALDYVAFDIFREPFWNDARIPYFYRQNCLLYVKTRWVEMLRTRGIEPTVEPRSLVHPELLLQAVNRARPEGERNFLRDAMILHRQAIGGEAPGADWTHGYGQEQLWG</sequence>
<comment type="caution">
    <text evidence="2">The sequence shown here is derived from an EMBL/GenBank/DDBJ whole genome shotgun (WGS) entry which is preliminary data.</text>
</comment>
<evidence type="ECO:0000313" key="2">
    <source>
        <dbReference type="EMBL" id="MBB5224428.1"/>
    </source>
</evidence>
<evidence type="ECO:0000256" key="1">
    <source>
        <dbReference type="SAM" id="MobiDB-lite"/>
    </source>
</evidence>
<dbReference type="Gene3D" id="3.40.50.150">
    <property type="entry name" value="Vaccinia Virus protein VP39"/>
    <property type="match status" value="1"/>
</dbReference>
<reference evidence="2 3" key="1">
    <citation type="submission" date="2020-08" db="EMBL/GenBank/DDBJ databases">
        <title>Genomic Encyclopedia of Type Strains, Phase IV (KMG-IV): sequencing the most valuable type-strain genomes for metagenomic binning, comparative biology and taxonomic classification.</title>
        <authorList>
            <person name="Goeker M."/>
        </authorList>
    </citation>
    <scope>NUCLEOTIDE SEQUENCE [LARGE SCALE GENOMIC DNA]</scope>
    <source>
        <strain evidence="2 3">DSM 101730</strain>
    </source>
</reference>
<dbReference type="AlphaFoldDB" id="A0A840SUN2"/>
<dbReference type="GO" id="GO:0032259">
    <property type="term" value="P:methylation"/>
    <property type="evidence" value="ECO:0007669"/>
    <property type="project" value="UniProtKB-KW"/>
</dbReference>